<feature type="coiled-coil region" evidence="1">
    <location>
        <begin position="613"/>
        <end position="640"/>
    </location>
</feature>
<feature type="region of interest" description="Disordered" evidence="2">
    <location>
        <begin position="113"/>
        <end position="133"/>
    </location>
</feature>
<evidence type="ECO:0000256" key="1">
    <source>
        <dbReference type="SAM" id="Coils"/>
    </source>
</evidence>
<gene>
    <name evidence="3" type="primary">X975_12975</name>
    <name evidence="3" type="ORF">NPIL_592381</name>
</gene>
<sequence length="692" mass="79476">MEFSRQAVFEGDQTNQRNINGVTTSNYELETHHGSFEEIGFYDQQHMQYYVAQRSLSAENLRESNIHSASAANITNSAKEASEVVPISVSIQGASSDSDEIIFLLNDREVNHENTSSEATKGRKMAKPAVVSPPFPRGLKITENYGSDGSINTRENSSNVIERSVSFGSFSDSVLMSYEQSERGASDESSGMVNNRCVRSIDMMDLIPVGNAEMKGGVFLSSDSDIWSEPDTTLSRQRMGLCVEETTQSSDYSTTYVSDDLQKKKVLPQSRCESRRSRSVIHVPTKKAANKVKRWLEKLKNYLRMFEEANYHLTDEINNLCDVRSQMTAVLSAEGKVENSEAILYDLAEYIRLNFLMQKKLEKSIHFNRQLIDVFQRNISCQKKPGLENISSVKQTPTRHPRHKRHLNKKDTEPIYIEDTANIPNDRPYENPDIHSQLIGYHATLMSCQDMIKDLHSQLKDRHCNEIMNKHELNRTVYGYLEDIDHCIDDLCKKMETSTGESPSQSYSYKSAFSTNVTAADTPDEHIYETPEVFTQHPLMDKLKENEERLLRFEVLLNDKEQQLKLSAENAMQLEEQLSSIKQSLYEIQIENLELKECLELSENKQLEMEDSSNQMLRELQVTMQRLADLEERFRCLNDKQFIQKDVEKPIYPVQYNYHNGENWEEGGTAANIPARERGSSTYTRDWESEDY</sequence>
<evidence type="ECO:0000256" key="2">
    <source>
        <dbReference type="SAM" id="MobiDB-lite"/>
    </source>
</evidence>
<organism evidence="3 4">
    <name type="scientific">Nephila pilipes</name>
    <name type="common">Giant wood spider</name>
    <name type="synonym">Nephila maculata</name>
    <dbReference type="NCBI Taxonomy" id="299642"/>
    <lineage>
        <taxon>Eukaryota</taxon>
        <taxon>Metazoa</taxon>
        <taxon>Ecdysozoa</taxon>
        <taxon>Arthropoda</taxon>
        <taxon>Chelicerata</taxon>
        <taxon>Arachnida</taxon>
        <taxon>Araneae</taxon>
        <taxon>Araneomorphae</taxon>
        <taxon>Entelegynae</taxon>
        <taxon>Araneoidea</taxon>
        <taxon>Nephilidae</taxon>
        <taxon>Nephila</taxon>
    </lineage>
</organism>
<protein>
    <submittedName>
        <fullName evidence="3">Uncharacterized protein</fullName>
    </submittedName>
</protein>
<proteinExistence type="predicted"/>
<reference evidence="3" key="1">
    <citation type="submission" date="2020-08" db="EMBL/GenBank/DDBJ databases">
        <title>Multicomponent nature underlies the extraordinary mechanical properties of spider dragline silk.</title>
        <authorList>
            <person name="Kono N."/>
            <person name="Nakamura H."/>
            <person name="Mori M."/>
            <person name="Yoshida Y."/>
            <person name="Ohtoshi R."/>
            <person name="Malay A.D."/>
            <person name="Moran D.A.P."/>
            <person name="Tomita M."/>
            <person name="Numata K."/>
            <person name="Arakawa K."/>
        </authorList>
    </citation>
    <scope>NUCLEOTIDE SEQUENCE</scope>
</reference>
<dbReference type="Proteomes" id="UP000887013">
    <property type="component" value="Unassembled WGS sequence"/>
</dbReference>
<dbReference type="AlphaFoldDB" id="A0A8X6TCZ5"/>
<evidence type="ECO:0000313" key="4">
    <source>
        <dbReference type="Proteomes" id="UP000887013"/>
    </source>
</evidence>
<keyword evidence="4" id="KW-1185">Reference proteome</keyword>
<evidence type="ECO:0000313" key="3">
    <source>
        <dbReference type="EMBL" id="GFT02516.1"/>
    </source>
</evidence>
<feature type="coiled-coil region" evidence="1">
    <location>
        <begin position="543"/>
        <end position="584"/>
    </location>
</feature>
<dbReference type="OrthoDB" id="6419778at2759"/>
<comment type="caution">
    <text evidence="3">The sequence shown here is derived from an EMBL/GenBank/DDBJ whole genome shotgun (WGS) entry which is preliminary data.</text>
</comment>
<dbReference type="EMBL" id="BMAW01055730">
    <property type="protein sequence ID" value="GFT02516.1"/>
    <property type="molecule type" value="Genomic_DNA"/>
</dbReference>
<accession>A0A8X6TCZ5</accession>
<name>A0A8X6TCZ5_NEPPI</name>
<keyword evidence="1" id="KW-0175">Coiled coil</keyword>